<name>A0A0H2RL28_9AGAM</name>
<evidence type="ECO:0000313" key="3">
    <source>
        <dbReference type="EMBL" id="KLO05516.1"/>
    </source>
</evidence>
<dbReference type="InterPro" id="IPR050300">
    <property type="entry name" value="GDXG_lipolytic_enzyme"/>
</dbReference>
<protein>
    <submittedName>
        <fullName evidence="3">Alpha/beta-hydrolase</fullName>
    </submittedName>
</protein>
<accession>A0A0H2RL28</accession>
<reference evidence="3 4" key="1">
    <citation type="submission" date="2015-04" db="EMBL/GenBank/DDBJ databases">
        <title>Complete genome sequence of Schizopora paradoxa KUC8140, a cosmopolitan wood degrader in East Asia.</title>
        <authorList>
            <consortium name="DOE Joint Genome Institute"/>
            <person name="Min B."/>
            <person name="Park H."/>
            <person name="Jang Y."/>
            <person name="Kim J.-J."/>
            <person name="Kim K.H."/>
            <person name="Pangilinan J."/>
            <person name="Lipzen A."/>
            <person name="Riley R."/>
            <person name="Grigoriev I.V."/>
            <person name="Spatafora J.W."/>
            <person name="Choi I.-G."/>
        </authorList>
    </citation>
    <scope>NUCLEOTIDE SEQUENCE [LARGE SCALE GENOMIC DNA]</scope>
    <source>
        <strain evidence="3 4">KUC8140</strain>
    </source>
</reference>
<dbReference type="PANTHER" id="PTHR48081">
    <property type="entry name" value="AB HYDROLASE SUPERFAMILY PROTEIN C4A8.06C"/>
    <property type="match status" value="1"/>
</dbReference>
<dbReference type="STRING" id="27342.A0A0H2RL28"/>
<dbReference type="InterPro" id="IPR029058">
    <property type="entry name" value="AB_hydrolase_fold"/>
</dbReference>
<dbReference type="Pfam" id="PF07859">
    <property type="entry name" value="Abhydrolase_3"/>
    <property type="match status" value="1"/>
</dbReference>
<keyword evidence="4" id="KW-1185">Reference proteome</keyword>
<sequence>MGKGIFSLKRQPFKGLYVAICMLDLVLRIPWWTLRNLFPAWRPRKSWSIGWCLRVRAFKYMADLRARVGPLDDLPDAKALRAGPGVLGLYVDGVPQYITAKLKAWADLAGVSPVRIPGYWLHNPGSKLVMGEKPQVRSGDSKREKVLFSLHGGGYIVLSAHPDSFTSKIPRSVLAHCANISTNVMRSFNIEYRLSSYDPNPRENPFPAALLEAIAGYAYLVDEVGFDGADIIITGDSAGGNLALALTKYLIEENTKLPPPGALLLLSPWTDLGNSHKDDPMATYYTHKESDILHPPVRLPDGKIQPDYAVTSYTGPHGVEFAGANPYISPASLYLKDEEVSFKDFPPTFITCGGAELFVDQIKDLVRRMKSQMGEKVVYYEAEDAIHDYIAFDWQEPQRSETLVEIARWVTSL</sequence>
<dbReference type="Proteomes" id="UP000053477">
    <property type="component" value="Unassembled WGS sequence"/>
</dbReference>
<dbReference type="InterPro" id="IPR013094">
    <property type="entry name" value="AB_hydrolase_3"/>
</dbReference>
<feature type="domain" description="Alpha/beta hydrolase fold-3" evidence="2">
    <location>
        <begin position="148"/>
        <end position="390"/>
    </location>
</feature>
<dbReference type="SUPFAM" id="SSF53474">
    <property type="entry name" value="alpha/beta-Hydrolases"/>
    <property type="match status" value="1"/>
</dbReference>
<dbReference type="OrthoDB" id="2152029at2759"/>
<gene>
    <name evidence="3" type="ORF">SCHPADRAFT_839293</name>
</gene>
<evidence type="ECO:0000256" key="1">
    <source>
        <dbReference type="ARBA" id="ARBA00022801"/>
    </source>
</evidence>
<dbReference type="Gene3D" id="3.40.50.1820">
    <property type="entry name" value="alpha/beta hydrolase"/>
    <property type="match status" value="1"/>
</dbReference>
<proteinExistence type="predicted"/>
<dbReference type="GO" id="GO:0016787">
    <property type="term" value="F:hydrolase activity"/>
    <property type="evidence" value="ECO:0007669"/>
    <property type="project" value="UniProtKB-KW"/>
</dbReference>
<dbReference type="PANTHER" id="PTHR48081:SF26">
    <property type="entry name" value="ALPHA_BETA HYDROLASE FOLD-3 DOMAIN-CONTAINING PROTEIN"/>
    <property type="match status" value="1"/>
</dbReference>
<dbReference type="EMBL" id="KQ086297">
    <property type="protein sequence ID" value="KLO05516.1"/>
    <property type="molecule type" value="Genomic_DNA"/>
</dbReference>
<evidence type="ECO:0000313" key="4">
    <source>
        <dbReference type="Proteomes" id="UP000053477"/>
    </source>
</evidence>
<evidence type="ECO:0000259" key="2">
    <source>
        <dbReference type="Pfam" id="PF07859"/>
    </source>
</evidence>
<dbReference type="InParanoid" id="A0A0H2RL28"/>
<organism evidence="3 4">
    <name type="scientific">Schizopora paradoxa</name>
    <dbReference type="NCBI Taxonomy" id="27342"/>
    <lineage>
        <taxon>Eukaryota</taxon>
        <taxon>Fungi</taxon>
        <taxon>Dikarya</taxon>
        <taxon>Basidiomycota</taxon>
        <taxon>Agaricomycotina</taxon>
        <taxon>Agaricomycetes</taxon>
        <taxon>Hymenochaetales</taxon>
        <taxon>Schizoporaceae</taxon>
        <taxon>Schizopora</taxon>
    </lineage>
</organism>
<keyword evidence="1 3" id="KW-0378">Hydrolase</keyword>
<dbReference type="AlphaFoldDB" id="A0A0H2RL28"/>